<dbReference type="EMBL" id="JACGWN010000006">
    <property type="protein sequence ID" value="KAL0448030.1"/>
    <property type="molecule type" value="Genomic_DNA"/>
</dbReference>
<reference evidence="2" key="1">
    <citation type="submission" date="2020-06" db="EMBL/GenBank/DDBJ databases">
        <authorList>
            <person name="Li T."/>
            <person name="Hu X."/>
            <person name="Zhang T."/>
            <person name="Song X."/>
            <person name="Zhang H."/>
            <person name="Dai N."/>
            <person name="Sheng W."/>
            <person name="Hou X."/>
            <person name="Wei L."/>
        </authorList>
    </citation>
    <scope>NUCLEOTIDE SEQUENCE</scope>
    <source>
        <strain evidence="2">KEN1</strain>
        <tissue evidence="2">Leaf</tissue>
    </source>
</reference>
<gene>
    <name evidence="2" type="ORF">Slati_1930900</name>
</gene>
<accession>A0AAW2X224</accession>
<reference evidence="2" key="2">
    <citation type="journal article" date="2024" name="Plant">
        <title>Genomic evolution and insights into agronomic trait innovations of Sesamum species.</title>
        <authorList>
            <person name="Miao H."/>
            <person name="Wang L."/>
            <person name="Qu L."/>
            <person name="Liu H."/>
            <person name="Sun Y."/>
            <person name="Le M."/>
            <person name="Wang Q."/>
            <person name="Wei S."/>
            <person name="Zheng Y."/>
            <person name="Lin W."/>
            <person name="Duan Y."/>
            <person name="Cao H."/>
            <person name="Xiong S."/>
            <person name="Wang X."/>
            <person name="Wei L."/>
            <person name="Li C."/>
            <person name="Ma Q."/>
            <person name="Ju M."/>
            <person name="Zhao R."/>
            <person name="Li G."/>
            <person name="Mu C."/>
            <person name="Tian Q."/>
            <person name="Mei H."/>
            <person name="Zhang T."/>
            <person name="Gao T."/>
            <person name="Zhang H."/>
        </authorList>
    </citation>
    <scope>NUCLEOTIDE SEQUENCE</scope>
    <source>
        <strain evidence="2">KEN1</strain>
    </source>
</reference>
<organism evidence="2">
    <name type="scientific">Sesamum latifolium</name>
    <dbReference type="NCBI Taxonomy" id="2727402"/>
    <lineage>
        <taxon>Eukaryota</taxon>
        <taxon>Viridiplantae</taxon>
        <taxon>Streptophyta</taxon>
        <taxon>Embryophyta</taxon>
        <taxon>Tracheophyta</taxon>
        <taxon>Spermatophyta</taxon>
        <taxon>Magnoliopsida</taxon>
        <taxon>eudicotyledons</taxon>
        <taxon>Gunneridae</taxon>
        <taxon>Pentapetalae</taxon>
        <taxon>asterids</taxon>
        <taxon>lamiids</taxon>
        <taxon>Lamiales</taxon>
        <taxon>Pedaliaceae</taxon>
        <taxon>Sesamum</taxon>
    </lineage>
</organism>
<dbReference type="PANTHER" id="PTHR33116">
    <property type="entry name" value="REVERSE TRANSCRIPTASE ZINC-BINDING DOMAIN-CONTAINING PROTEIN-RELATED-RELATED"/>
    <property type="match status" value="1"/>
</dbReference>
<evidence type="ECO:0000259" key="1">
    <source>
        <dbReference type="Pfam" id="PF13456"/>
    </source>
</evidence>
<feature type="domain" description="RNase H type-1" evidence="1">
    <location>
        <begin position="489"/>
        <end position="558"/>
    </location>
</feature>
<dbReference type="GO" id="GO:0003676">
    <property type="term" value="F:nucleic acid binding"/>
    <property type="evidence" value="ECO:0007669"/>
    <property type="project" value="InterPro"/>
</dbReference>
<dbReference type="PANTHER" id="PTHR33116:SF86">
    <property type="entry name" value="REVERSE TRANSCRIPTASE DOMAIN-CONTAINING PROTEIN"/>
    <property type="match status" value="1"/>
</dbReference>
<proteinExistence type="predicted"/>
<evidence type="ECO:0000313" key="2">
    <source>
        <dbReference type="EMBL" id="KAL0448030.1"/>
    </source>
</evidence>
<dbReference type="AlphaFoldDB" id="A0AAW2X224"/>
<sequence>MVCRRLGFDSVVKNCNNRIWCLMDDAIEYEVLYNDENFLHLKVKFPSFYVQSLTVNVTNWLGVQYGILCIVWWISLCHGSLEGISTLFFLSLRGLNGVYPTHHSIEEFCEAIFDGGLIDLSFERSQYTWMDHHLWQRLDQYHLRQAEEEGQIQGVAVSCHTPRVSHLLFADDTLVFCQATTEAFNCVYHILTKFECASGLKINLQKLAVVFSKNVENASQIALTSILGISVDVKHEKHLGLPTIIGRSKREVFNGIKERIWKKLNCWSSKQLSQAGCSVLIKSVLLMVPAYAISCFRLPNTLLREIESMIADFFWSGSPNYTGLLGTSCAKAWRVATNRTGTLHEVLGQKYSPQSNFFEARLGASPSYTWRSLLGTRELLAGLRWRIGDGQSVSIVGHPWLPRPSTFQFIYKPTVLRHDMKVADLITMSGEWDTSRRGHFSVRSAYAVARNLYREAECSGVNQSWQFIWRSKAMPKIDTGVGGVAATIELDSDNGWRQIIAQGDCHSIINRLGAEEDDDSALGNLIPDVKPKSGEFNSCAISHVNCMANTLAHKIVRAAGNDVEGVDDPH</sequence>
<dbReference type="GO" id="GO:0004523">
    <property type="term" value="F:RNA-DNA hybrid ribonuclease activity"/>
    <property type="evidence" value="ECO:0007669"/>
    <property type="project" value="InterPro"/>
</dbReference>
<name>A0AAW2X224_9LAMI</name>
<protein>
    <recommendedName>
        <fullName evidence="1">RNase H type-1 domain-containing protein</fullName>
    </recommendedName>
</protein>
<dbReference type="InterPro" id="IPR002156">
    <property type="entry name" value="RNaseH_domain"/>
</dbReference>
<comment type="caution">
    <text evidence="2">The sequence shown here is derived from an EMBL/GenBank/DDBJ whole genome shotgun (WGS) entry which is preliminary data.</text>
</comment>
<dbReference type="Pfam" id="PF13456">
    <property type="entry name" value="RVT_3"/>
    <property type="match status" value="1"/>
</dbReference>